<keyword evidence="3" id="KW-1185">Reference proteome</keyword>
<comment type="caution">
    <text evidence="2">The sequence shown here is derived from an EMBL/GenBank/DDBJ whole genome shotgun (WGS) entry which is preliminary data.</text>
</comment>
<keyword evidence="1" id="KW-0812">Transmembrane</keyword>
<evidence type="ECO:0000256" key="1">
    <source>
        <dbReference type="SAM" id="Phobius"/>
    </source>
</evidence>
<organism evidence="2 3">
    <name type="scientific">Armillaria luteobubalina</name>
    <dbReference type="NCBI Taxonomy" id="153913"/>
    <lineage>
        <taxon>Eukaryota</taxon>
        <taxon>Fungi</taxon>
        <taxon>Dikarya</taxon>
        <taxon>Basidiomycota</taxon>
        <taxon>Agaricomycotina</taxon>
        <taxon>Agaricomycetes</taxon>
        <taxon>Agaricomycetidae</taxon>
        <taxon>Agaricales</taxon>
        <taxon>Marasmiineae</taxon>
        <taxon>Physalacriaceae</taxon>
        <taxon>Armillaria</taxon>
    </lineage>
</organism>
<keyword evidence="1" id="KW-0472">Membrane</keyword>
<proteinExistence type="predicted"/>
<evidence type="ECO:0000313" key="2">
    <source>
        <dbReference type="EMBL" id="KAK0489827.1"/>
    </source>
</evidence>
<accession>A0AA39PSQ3</accession>
<name>A0AA39PSQ3_9AGAR</name>
<protein>
    <submittedName>
        <fullName evidence="2">Uncharacterized protein</fullName>
    </submittedName>
</protein>
<dbReference type="Proteomes" id="UP001175228">
    <property type="component" value="Unassembled WGS sequence"/>
</dbReference>
<feature type="transmembrane region" description="Helical" evidence="1">
    <location>
        <begin position="59"/>
        <end position="81"/>
    </location>
</feature>
<keyword evidence="1" id="KW-1133">Transmembrane helix</keyword>
<gene>
    <name evidence="2" type="ORF">EDD18DRAFT_1080918</name>
</gene>
<sequence>MESDVKKEREKAKPCHVLGKSVIEEIQKDMENSVLLLSLIRAPLDWGTMCRGKLSVDQWRIICTIHLPIMLVRLWGLSLMVKNFMDLYKAMETAQNCIISKEHVTSYENHIVKYLKGVNHLYKDFTMKPIHHMAQHLGEFML</sequence>
<dbReference type="EMBL" id="JAUEPU010000036">
    <property type="protein sequence ID" value="KAK0489827.1"/>
    <property type="molecule type" value="Genomic_DNA"/>
</dbReference>
<evidence type="ECO:0000313" key="3">
    <source>
        <dbReference type="Proteomes" id="UP001175228"/>
    </source>
</evidence>
<reference evidence="2" key="1">
    <citation type="submission" date="2023-06" db="EMBL/GenBank/DDBJ databases">
        <authorList>
            <consortium name="Lawrence Berkeley National Laboratory"/>
            <person name="Ahrendt S."/>
            <person name="Sahu N."/>
            <person name="Indic B."/>
            <person name="Wong-Bajracharya J."/>
            <person name="Merenyi Z."/>
            <person name="Ke H.-M."/>
            <person name="Monk M."/>
            <person name="Kocsube S."/>
            <person name="Drula E."/>
            <person name="Lipzen A."/>
            <person name="Balint B."/>
            <person name="Henrissat B."/>
            <person name="Andreopoulos B."/>
            <person name="Martin F.M."/>
            <person name="Harder C.B."/>
            <person name="Rigling D."/>
            <person name="Ford K.L."/>
            <person name="Foster G.D."/>
            <person name="Pangilinan J."/>
            <person name="Papanicolaou A."/>
            <person name="Barry K."/>
            <person name="LaButti K."/>
            <person name="Viragh M."/>
            <person name="Koriabine M."/>
            <person name="Yan M."/>
            <person name="Riley R."/>
            <person name="Champramary S."/>
            <person name="Plett K.L."/>
            <person name="Tsai I.J."/>
            <person name="Slot J."/>
            <person name="Sipos G."/>
            <person name="Plett J."/>
            <person name="Nagy L.G."/>
            <person name="Grigoriev I.V."/>
        </authorList>
    </citation>
    <scope>NUCLEOTIDE SEQUENCE</scope>
    <source>
        <strain evidence="2">HWK02</strain>
    </source>
</reference>
<dbReference type="AlphaFoldDB" id="A0AA39PSQ3"/>